<organism evidence="2 3">
    <name type="scientific">Jejubacter calystegiae</name>
    <dbReference type="NCBI Taxonomy" id="2579935"/>
    <lineage>
        <taxon>Bacteria</taxon>
        <taxon>Pseudomonadati</taxon>
        <taxon>Pseudomonadota</taxon>
        <taxon>Gammaproteobacteria</taxon>
        <taxon>Enterobacterales</taxon>
        <taxon>Enterobacteriaceae</taxon>
        <taxon>Jejubacter</taxon>
    </lineage>
</organism>
<dbReference type="Proteomes" id="UP000302163">
    <property type="component" value="Chromosome"/>
</dbReference>
<evidence type="ECO:0000313" key="3">
    <source>
        <dbReference type="Proteomes" id="UP000302163"/>
    </source>
</evidence>
<dbReference type="KEGG" id="izh:FEM41_04485"/>
<dbReference type="AlphaFoldDB" id="A0A4P8YEQ7"/>
<proteinExistence type="predicted"/>
<dbReference type="RefSeq" id="WP_138094849.1">
    <property type="nucleotide sequence ID" value="NZ_CP040428.1"/>
</dbReference>
<feature type="coiled-coil region" evidence="1">
    <location>
        <begin position="125"/>
        <end position="152"/>
    </location>
</feature>
<accession>A0A4P8YEQ7</accession>
<dbReference type="OrthoDB" id="8821151at2"/>
<reference evidence="2 3" key="1">
    <citation type="submission" date="2019-05" db="EMBL/GenBank/DDBJ databases">
        <title>Complete genome sequence of Izhakiella calystegiae KSNA2, an endophyte isolated from beach morning glory (Calystegia soldanella).</title>
        <authorList>
            <person name="Jiang L."/>
            <person name="Jeong J.C."/>
            <person name="Kim C.Y."/>
            <person name="Kim D.H."/>
            <person name="Kim S.W."/>
            <person name="Lee j."/>
        </authorList>
    </citation>
    <scope>NUCLEOTIDE SEQUENCE [LARGE SCALE GENOMIC DNA]</scope>
    <source>
        <strain evidence="2 3">KSNA2</strain>
    </source>
</reference>
<keyword evidence="3" id="KW-1185">Reference proteome</keyword>
<evidence type="ECO:0000313" key="2">
    <source>
        <dbReference type="EMBL" id="QCT18960.1"/>
    </source>
</evidence>
<keyword evidence="1" id="KW-0175">Coiled coil</keyword>
<dbReference type="PROSITE" id="PS51257">
    <property type="entry name" value="PROKAR_LIPOPROTEIN"/>
    <property type="match status" value="1"/>
</dbReference>
<evidence type="ECO:0000256" key="1">
    <source>
        <dbReference type="SAM" id="Coils"/>
    </source>
</evidence>
<dbReference type="EMBL" id="CP040428">
    <property type="protein sequence ID" value="QCT18960.1"/>
    <property type="molecule type" value="Genomic_DNA"/>
</dbReference>
<sequence length="236" mass="25850">MVTGKSCSRWFAPLAALLMVVSLSGCFDKEGDQRKAFIDFLQNTVMRSGERLPTLTTDQKKQFGPFTSDYAILYGFSRQVNQAVDNGIKPVVDSVNAIRVPQDYVTQREALRQANGNLGVVGQQVQNAKAQADSARSNLNQAEELKKVYDQAYQKVVTQPANALQPLIPAAQTFTQQLVQVGDFIQQQGDKVGFAANGIQFPTSQQASQYNSLIAPLASQHQAFSQAWNTASNAMQ</sequence>
<dbReference type="Pfam" id="PF11254">
    <property type="entry name" value="DUF3053"/>
    <property type="match status" value="1"/>
</dbReference>
<name>A0A4P8YEQ7_9ENTR</name>
<dbReference type="InterPro" id="IPR021413">
    <property type="entry name" value="DUF3053"/>
</dbReference>
<protein>
    <submittedName>
        <fullName evidence="2">DUF3053 domain-containing protein</fullName>
    </submittedName>
</protein>
<gene>
    <name evidence="2" type="ORF">FEM41_04485</name>
</gene>